<comment type="caution">
    <text evidence="2">The sequence shown here is derived from an EMBL/GenBank/DDBJ whole genome shotgun (WGS) entry which is preliminary data.</text>
</comment>
<dbReference type="EMBL" id="BGPR01005916">
    <property type="protein sequence ID" value="GBN14553.1"/>
    <property type="molecule type" value="Genomic_DNA"/>
</dbReference>
<proteinExistence type="predicted"/>
<evidence type="ECO:0000313" key="2">
    <source>
        <dbReference type="EMBL" id="GBN14553.1"/>
    </source>
</evidence>
<dbReference type="Proteomes" id="UP000499080">
    <property type="component" value="Unassembled WGS sequence"/>
</dbReference>
<keyword evidence="3" id="KW-1185">Reference proteome</keyword>
<evidence type="ECO:0000313" key="1">
    <source>
        <dbReference type="EMBL" id="GBN14548.1"/>
    </source>
</evidence>
<dbReference type="AlphaFoldDB" id="A0A4Y2LKP4"/>
<reference evidence="2 3" key="1">
    <citation type="journal article" date="2019" name="Sci. Rep.">
        <title>Orb-weaving spider Araneus ventricosus genome elucidates the spidroin gene catalogue.</title>
        <authorList>
            <person name="Kono N."/>
            <person name="Nakamura H."/>
            <person name="Ohtoshi R."/>
            <person name="Moran D.A.P."/>
            <person name="Shinohara A."/>
            <person name="Yoshida Y."/>
            <person name="Fujiwara M."/>
            <person name="Mori M."/>
            <person name="Tomita M."/>
            <person name="Arakawa K."/>
        </authorList>
    </citation>
    <scope>NUCLEOTIDE SEQUENCE [LARGE SCALE GENOMIC DNA]</scope>
</reference>
<evidence type="ECO:0000313" key="3">
    <source>
        <dbReference type="Proteomes" id="UP000499080"/>
    </source>
</evidence>
<accession>A0A4Y2LKP4</accession>
<gene>
    <name evidence="1" type="ORF">AVEN_126413_1</name>
    <name evidence="2" type="ORF">AVEN_126418_1</name>
</gene>
<protein>
    <submittedName>
        <fullName evidence="2">Uncharacterized protein</fullName>
    </submittedName>
</protein>
<organism evidence="2 3">
    <name type="scientific">Araneus ventricosus</name>
    <name type="common">Orbweaver spider</name>
    <name type="synonym">Epeira ventricosa</name>
    <dbReference type="NCBI Taxonomy" id="182803"/>
    <lineage>
        <taxon>Eukaryota</taxon>
        <taxon>Metazoa</taxon>
        <taxon>Ecdysozoa</taxon>
        <taxon>Arthropoda</taxon>
        <taxon>Chelicerata</taxon>
        <taxon>Arachnida</taxon>
        <taxon>Araneae</taxon>
        <taxon>Araneomorphae</taxon>
        <taxon>Entelegynae</taxon>
        <taxon>Araneoidea</taxon>
        <taxon>Araneidae</taxon>
        <taxon>Araneus</taxon>
    </lineage>
</organism>
<dbReference type="EMBL" id="BGPR01005916">
    <property type="protein sequence ID" value="GBN14548.1"/>
    <property type="molecule type" value="Genomic_DNA"/>
</dbReference>
<name>A0A4Y2LKP4_ARAVE</name>
<sequence length="82" mass="9012">MLLKDVSANQIEIVGSDGDNERDDVADHIFHGRLPCLQVGCQENRASFQELSFALLPILPKYMCSALSPSRRGLLSSLPNVN</sequence>